<organism evidence="1 3">
    <name type="scientific">Peronospora effusa</name>
    <dbReference type="NCBI Taxonomy" id="542832"/>
    <lineage>
        <taxon>Eukaryota</taxon>
        <taxon>Sar</taxon>
        <taxon>Stramenopiles</taxon>
        <taxon>Oomycota</taxon>
        <taxon>Peronosporomycetes</taxon>
        <taxon>Peronosporales</taxon>
        <taxon>Peronosporaceae</taxon>
        <taxon>Peronospora</taxon>
    </lineage>
</organism>
<keyword evidence="3" id="KW-1185">Reference proteome</keyword>
<name>A0A3M6VHW5_9STRA</name>
<accession>A0A3M6VHW5</accession>
<evidence type="ECO:0000313" key="3">
    <source>
        <dbReference type="Proteomes" id="UP000282087"/>
    </source>
</evidence>
<evidence type="ECO:0000313" key="1">
    <source>
        <dbReference type="EMBL" id="RMX65753.1"/>
    </source>
</evidence>
<dbReference type="EMBL" id="QLLG01000231">
    <property type="protein sequence ID" value="RMX65753.1"/>
    <property type="molecule type" value="Genomic_DNA"/>
</dbReference>
<dbReference type="AlphaFoldDB" id="A0A3M6VHW5"/>
<dbReference type="Proteomes" id="UP000282087">
    <property type="component" value="Unassembled WGS sequence"/>
</dbReference>
<gene>
    <name evidence="2" type="ORF">DD237_001681</name>
    <name evidence="1" type="ORF">DD238_005260</name>
</gene>
<dbReference type="EMBL" id="QKXF01000043">
    <property type="protein sequence ID" value="RQM18573.1"/>
    <property type="molecule type" value="Genomic_DNA"/>
</dbReference>
<dbReference type="Proteomes" id="UP000286097">
    <property type="component" value="Unassembled WGS sequence"/>
</dbReference>
<evidence type="ECO:0000313" key="2">
    <source>
        <dbReference type="EMBL" id="RQM18573.1"/>
    </source>
</evidence>
<protein>
    <submittedName>
        <fullName evidence="1">Uncharacterized protein</fullName>
    </submittedName>
</protein>
<sequence length="77" mass="8776">MFLRLGIQSTKGNYEVAFCHKLGDEMVFHQLLECTHARCNEVTAFFAEFALDPWPDASQELKGRHYAICDVEAAQLI</sequence>
<evidence type="ECO:0000313" key="4">
    <source>
        <dbReference type="Proteomes" id="UP000286097"/>
    </source>
</evidence>
<comment type="caution">
    <text evidence="1">The sequence shown here is derived from an EMBL/GenBank/DDBJ whole genome shotgun (WGS) entry which is preliminary data.</text>
</comment>
<proteinExistence type="predicted"/>
<reference evidence="3 4" key="1">
    <citation type="submission" date="2018-06" db="EMBL/GenBank/DDBJ databases">
        <title>Comparative genomics of downy mildews reveals potential adaptations to biotrophy.</title>
        <authorList>
            <person name="Fletcher K."/>
            <person name="Klosterman S.J."/>
            <person name="Derevnina L."/>
            <person name="Martin F."/>
            <person name="Koike S."/>
            <person name="Reyes Chin-Wo S."/>
            <person name="Mou B."/>
            <person name="Michelmore R."/>
        </authorList>
    </citation>
    <scope>NUCLEOTIDE SEQUENCE [LARGE SCALE GENOMIC DNA]</scope>
    <source>
        <strain evidence="2 4">R13</strain>
        <strain evidence="1 3">R14</strain>
    </source>
</reference>
<dbReference type="VEuPathDB" id="FungiDB:DD237_001681"/>